<dbReference type="AlphaFoldDB" id="A0A1M4S5G5"/>
<dbReference type="Proteomes" id="UP000242857">
    <property type="component" value="Unassembled WGS sequence"/>
</dbReference>
<keyword evidence="5 6" id="KW-0472">Membrane</keyword>
<dbReference type="Pfam" id="PF01594">
    <property type="entry name" value="AI-2E_transport"/>
    <property type="match status" value="1"/>
</dbReference>
<evidence type="ECO:0000256" key="3">
    <source>
        <dbReference type="ARBA" id="ARBA00022692"/>
    </source>
</evidence>
<evidence type="ECO:0000256" key="1">
    <source>
        <dbReference type="ARBA" id="ARBA00004141"/>
    </source>
</evidence>
<evidence type="ECO:0000256" key="6">
    <source>
        <dbReference type="SAM" id="Phobius"/>
    </source>
</evidence>
<comment type="subcellular location">
    <subcellularLocation>
        <location evidence="1">Membrane</location>
        <topology evidence="1">Multi-pass membrane protein</topology>
    </subcellularLocation>
</comment>
<dbReference type="InterPro" id="IPR002549">
    <property type="entry name" value="AI-2E-like"/>
</dbReference>
<proteinExistence type="inferred from homology"/>
<accession>A0A1M4S5G5</accession>
<feature type="transmembrane region" description="Helical" evidence="6">
    <location>
        <begin position="220"/>
        <end position="237"/>
    </location>
</feature>
<keyword evidence="8" id="KW-1185">Reference proteome</keyword>
<evidence type="ECO:0000256" key="5">
    <source>
        <dbReference type="ARBA" id="ARBA00023136"/>
    </source>
</evidence>
<reference evidence="8" key="1">
    <citation type="submission" date="2016-11" db="EMBL/GenBank/DDBJ databases">
        <authorList>
            <person name="Varghese N."/>
            <person name="Submissions S."/>
        </authorList>
    </citation>
    <scope>NUCLEOTIDE SEQUENCE [LARGE SCALE GENOMIC DNA]</scope>
    <source>
        <strain evidence="8">DSM 14834</strain>
    </source>
</reference>
<gene>
    <name evidence="7" type="ORF">SAMN02745204_00055</name>
</gene>
<feature type="transmembrane region" description="Helical" evidence="6">
    <location>
        <begin position="20"/>
        <end position="46"/>
    </location>
</feature>
<protein>
    <submittedName>
        <fullName evidence="7">Predicted PurR-regulated permease PerM</fullName>
    </submittedName>
</protein>
<dbReference type="OrthoDB" id="5792512at2"/>
<feature type="transmembrane region" description="Helical" evidence="6">
    <location>
        <begin position="243"/>
        <end position="269"/>
    </location>
</feature>
<evidence type="ECO:0000256" key="2">
    <source>
        <dbReference type="ARBA" id="ARBA00009773"/>
    </source>
</evidence>
<dbReference type="EMBL" id="FQUK01000001">
    <property type="protein sequence ID" value="SHE27454.1"/>
    <property type="molecule type" value="Genomic_DNA"/>
</dbReference>
<evidence type="ECO:0000313" key="7">
    <source>
        <dbReference type="EMBL" id="SHE27454.1"/>
    </source>
</evidence>
<sequence length="381" mass="41954">MQRDEDLATIAAFYRRVQWTALLLGIGWLVWLLAPILTPFALAALLGWLGDPMVDRLERRMSRNWAVTLVFSSIVLLMLLVLVLLLPVLEAQVMTLVDSLPGYRDWLVQTALPWLERRTGLQILAWFDPQRLFELIRTHWQSAGGIAAVVLGYVSRSGIALLAWLANLALLPVLTFFFLRDWDLIVERIATLVPRNHYDTVRALAQQTDEVLGGFLRGQMLVMLILGVLYALGLWLVGLDLGILIGLVAGLLTFVPYLGPASIVIFGGLAALVQFGDWQHLLGVGIVFTVGQLVESFLLTPVLVGDRIGLHPMAVIFAVMAGGTLFGFLGMLLALPVAAVANVVLRHLGERYRHSRLYAGDTPAILLDIEQMPPASDEQAG</sequence>
<name>A0A1M4S5G5_9GAMM</name>
<feature type="transmembrane region" description="Helical" evidence="6">
    <location>
        <begin position="281"/>
        <end position="304"/>
    </location>
</feature>
<dbReference type="PANTHER" id="PTHR21716">
    <property type="entry name" value="TRANSMEMBRANE PROTEIN"/>
    <property type="match status" value="1"/>
</dbReference>
<keyword evidence="3 6" id="KW-0812">Transmembrane</keyword>
<comment type="similarity">
    <text evidence="2">Belongs to the autoinducer-2 exporter (AI-2E) (TC 2.A.86) family.</text>
</comment>
<dbReference type="STRING" id="213588.SAMN02745204_00055"/>
<evidence type="ECO:0000256" key="4">
    <source>
        <dbReference type="ARBA" id="ARBA00022989"/>
    </source>
</evidence>
<dbReference type="RefSeq" id="WP_072754633.1">
    <property type="nucleotide sequence ID" value="NZ_FQUK01000001.1"/>
</dbReference>
<organism evidence="7 8">
    <name type="scientific">Thermomonas hydrothermalis</name>
    <dbReference type="NCBI Taxonomy" id="213588"/>
    <lineage>
        <taxon>Bacteria</taxon>
        <taxon>Pseudomonadati</taxon>
        <taxon>Pseudomonadota</taxon>
        <taxon>Gammaproteobacteria</taxon>
        <taxon>Lysobacterales</taxon>
        <taxon>Lysobacteraceae</taxon>
        <taxon>Thermomonas</taxon>
    </lineage>
</organism>
<dbReference type="GO" id="GO:0055085">
    <property type="term" value="P:transmembrane transport"/>
    <property type="evidence" value="ECO:0007669"/>
    <property type="project" value="TreeGrafter"/>
</dbReference>
<feature type="transmembrane region" description="Helical" evidence="6">
    <location>
        <begin position="159"/>
        <end position="179"/>
    </location>
</feature>
<feature type="transmembrane region" description="Helical" evidence="6">
    <location>
        <begin position="66"/>
        <end position="89"/>
    </location>
</feature>
<evidence type="ECO:0000313" key="8">
    <source>
        <dbReference type="Proteomes" id="UP000242857"/>
    </source>
</evidence>
<dbReference type="PANTHER" id="PTHR21716:SF64">
    <property type="entry name" value="AI-2 TRANSPORT PROTEIN TQSA"/>
    <property type="match status" value="1"/>
</dbReference>
<dbReference type="GO" id="GO:0016020">
    <property type="term" value="C:membrane"/>
    <property type="evidence" value="ECO:0007669"/>
    <property type="project" value="UniProtKB-SubCell"/>
</dbReference>
<keyword evidence="4 6" id="KW-1133">Transmembrane helix</keyword>
<feature type="transmembrane region" description="Helical" evidence="6">
    <location>
        <begin position="316"/>
        <end position="345"/>
    </location>
</feature>